<keyword evidence="2" id="KW-1185">Reference proteome</keyword>
<dbReference type="KEGG" id="chyd:H4K34_12590"/>
<dbReference type="PROSITE" id="PS51257">
    <property type="entry name" value="PROKAR_LIPOPROTEIN"/>
    <property type="match status" value="1"/>
</dbReference>
<dbReference type="Proteomes" id="UP000516305">
    <property type="component" value="Chromosome"/>
</dbReference>
<organism evidence="1 2">
    <name type="scientific">Croceimicrobium hydrocarbonivorans</name>
    <dbReference type="NCBI Taxonomy" id="2761580"/>
    <lineage>
        <taxon>Bacteria</taxon>
        <taxon>Pseudomonadati</taxon>
        <taxon>Bacteroidota</taxon>
        <taxon>Flavobacteriia</taxon>
        <taxon>Flavobacteriales</taxon>
        <taxon>Owenweeksiaceae</taxon>
        <taxon>Croceimicrobium</taxon>
    </lineage>
</organism>
<evidence type="ECO:0000313" key="1">
    <source>
        <dbReference type="EMBL" id="QNR23209.1"/>
    </source>
</evidence>
<evidence type="ECO:0008006" key="3">
    <source>
        <dbReference type="Google" id="ProtNLM"/>
    </source>
</evidence>
<name>A0A7H0VBW1_9FLAO</name>
<proteinExistence type="predicted"/>
<reference evidence="1 2" key="1">
    <citation type="submission" date="2020-08" db="EMBL/GenBank/DDBJ databases">
        <title>Croceimicrobium hydrocarbonivorans gen. nov., sp. nov., a novel marine bacterium isolated from a bacterial consortium that degrades polyethylene terephthalate.</title>
        <authorList>
            <person name="Liu R."/>
        </authorList>
    </citation>
    <scope>NUCLEOTIDE SEQUENCE [LARGE SCALE GENOMIC DNA]</scope>
    <source>
        <strain evidence="1 2">A20-9</strain>
    </source>
</reference>
<evidence type="ECO:0000313" key="2">
    <source>
        <dbReference type="Proteomes" id="UP000516305"/>
    </source>
</evidence>
<gene>
    <name evidence="1" type="ORF">H4K34_12590</name>
</gene>
<dbReference type="EMBL" id="CP060139">
    <property type="protein sequence ID" value="QNR23209.1"/>
    <property type="molecule type" value="Genomic_DNA"/>
</dbReference>
<accession>A0A7H0VBW1</accession>
<dbReference type="RefSeq" id="WP_210757738.1">
    <property type="nucleotide sequence ID" value="NZ_CP060139.1"/>
</dbReference>
<sequence length="206" mass="24061">MTLRHLIISAFFITFFSSCQQSLEPIELRDWYYENQADFSQKKNFNGFQVELVHKPIEVKALESISRHRFNLKEFENNLASLKDMLFLELRFSASGTKDFLDFGIESEEEYNKRLQYFMAYPAEDIFIRTDSSKIPVASYHFERSDNLKPYQSVLLAFDFSNSSLDVYGLKGELHFNETVLGTGGIMFPLQPQNKLPKLNLDYDSK</sequence>
<protein>
    <recommendedName>
        <fullName evidence="3">Lipoprotein</fullName>
    </recommendedName>
</protein>
<dbReference type="AlphaFoldDB" id="A0A7H0VBW1"/>